<dbReference type="PANTHER" id="PTHR24113:SF12">
    <property type="entry name" value="RAN GTPASE-ACTIVATING PROTEIN 1"/>
    <property type="match status" value="1"/>
</dbReference>
<evidence type="ECO:0000313" key="5">
    <source>
        <dbReference type="EMBL" id="KAL2630235.1"/>
    </source>
</evidence>
<sequence length="648" mass="74044">MKQMVVQDTPPKRLLTKVKELEELELPSEDNKADEMGESSLTFVTEWLDLSRSVIEEKETKILARALETDRVKRLKVLFLHKNAGDVGMRAMLNALTLGYLFELEKLILWEVSSYDQITTAEEGTDTIVDGLRNGKVPRLHTLDLTGSLPKLVAPRRWRRILADLVKCKAGSGRLNQFKDTCLACMCVKSNPARNQTLDCIRCQYFKVNVFTGDDGARKLVRAFMEFPMTSLKFLILGENYIGNVGVTAIAQLLSAGKLPQLEELDLQNNPVGKIGGEKMVLAFLENPLLTVRVKMDWPTLLLKERYSAFRESNIRLEHRLLELKLKVDHFSDFFIWRPNYYLQRPLSDREGFKPPHRLYMECQAPDHEDSQSSQGEGIQIRRRSCFGTSRKYVDRELHEEKDDYSQADLRNNSMPSSRRNRASATESNRGVQGTNYSAYQTLCPGSNSNRRNLQEQISSVTEASDTNSIPVSGQIPGRNSRRVVDKEKTLTRHRGVNHIYITAGSCGFIGAAKALGLRTDKGFWRACYSMVRKTLQNQVKTQAHIDSIMEELMMLADRKPHEFHQMFDLRRVLLECNSLYCPAYVCSTCYRNLKANGRFIIPVVHTKLLEVQHITKSPALTPKSSPSIRNPRNKHVPKYETQKTRLR</sequence>
<dbReference type="SMART" id="SM00368">
    <property type="entry name" value="LRR_RI"/>
    <property type="match status" value="2"/>
</dbReference>
<reference evidence="5 6" key="1">
    <citation type="submission" date="2024-09" db="EMBL/GenBank/DDBJ databases">
        <title>Chromosome-scale assembly of Riccia fluitans.</title>
        <authorList>
            <person name="Paukszto L."/>
            <person name="Sawicki J."/>
            <person name="Karawczyk K."/>
            <person name="Piernik-Szablinska J."/>
            <person name="Szczecinska M."/>
            <person name="Mazdziarz M."/>
        </authorList>
    </citation>
    <scope>NUCLEOTIDE SEQUENCE [LARGE SCALE GENOMIC DNA]</scope>
    <source>
        <strain evidence="5">Rf_01</strain>
        <tissue evidence="5">Aerial parts of the thallus</tissue>
    </source>
</reference>
<accession>A0ABD1YIB8</accession>
<organism evidence="5 6">
    <name type="scientific">Riccia fluitans</name>
    <dbReference type="NCBI Taxonomy" id="41844"/>
    <lineage>
        <taxon>Eukaryota</taxon>
        <taxon>Viridiplantae</taxon>
        <taxon>Streptophyta</taxon>
        <taxon>Embryophyta</taxon>
        <taxon>Marchantiophyta</taxon>
        <taxon>Marchantiopsida</taxon>
        <taxon>Marchantiidae</taxon>
        <taxon>Marchantiales</taxon>
        <taxon>Ricciaceae</taxon>
        <taxon>Riccia</taxon>
    </lineage>
</organism>
<feature type="compositionally biased region" description="Polar residues" evidence="4">
    <location>
        <begin position="461"/>
        <end position="472"/>
    </location>
</feature>
<keyword evidence="6" id="KW-1185">Reference proteome</keyword>
<gene>
    <name evidence="5" type="ORF">R1flu_014921</name>
</gene>
<name>A0ABD1YIB8_9MARC</name>
<dbReference type="EMBL" id="JBHFFA010000004">
    <property type="protein sequence ID" value="KAL2630235.1"/>
    <property type="molecule type" value="Genomic_DNA"/>
</dbReference>
<keyword evidence="2" id="KW-0433">Leucine-rich repeat</keyword>
<comment type="caution">
    <text evidence="5">The sequence shown here is derived from an EMBL/GenBank/DDBJ whole genome shotgun (WGS) entry which is preliminary data.</text>
</comment>
<keyword evidence="1" id="KW-0343">GTPase activation</keyword>
<dbReference type="InterPro" id="IPR032675">
    <property type="entry name" value="LRR_dom_sf"/>
</dbReference>
<dbReference type="Proteomes" id="UP001605036">
    <property type="component" value="Unassembled WGS sequence"/>
</dbReference>
<feature type="region of interest" description="Disordered" evidence="4">
    <location>
        <begin position="461"/>
        <end position="480"/>
    </location>
</feature>
<evidence type="ECO:0000256" key="1">
    <source>
        <dbReference type="ARBA" id="ARBA00022468"/>
    </source>
</evidence>
<proteinExistence type="predicted"/>
<feature type="compositionally biased region" description="Basic and acidic residues" evidence="4">
    <location>
        <begin position="638"/>
        <end position="648"/>
    </location>
</feature>
<dbReference type="AlphaFoldDB" id="A0ABD1YIB8"/>
<keyword evidence="3" id="KW-0677">Repeat</keyword>
<evidence type="ECO:0000256" key="3">
    <source>
        <dbReference type="ARBA" id="ARBA00022737"/>
    </source>
</evidence>
<protein>
    <submittedName>
        <fullName evidence="5">Uncharacterized protein</fullName>
    </submittedName>
</protein>
<dbReference type="Gene3D" id="3.80.10.10">
    <property type="entry name" value="Ribonuclease Inhibitor"/>
    <property type="match status" value="2"/>
</dbReference>
<evidence type="ECO:0000256" key="2">
    <source>
        <dbReference type="ARBA" id="ARBA00022614"/>
    </source>
</evidence>
<dbReference type="SUPFAM" id="SSF52047">
    <property type="entry name" value="RNI-like"/>
    <property type="match status" value="1"/>
</dbReference>
<evidence type="ECO:0000256" key="4">
    <source>
        <dbReference type="SAM" id="MobiDB-lite"/>
    </source>
</evidence>
<dbReference type="GO" id="GO:0005096">
    <property type="term" value="F:GTPase activator activity"/>
    <property type="evidence" value="ECO:0007669"/>
    <property type="project" value="UniProtKB-KW"/>
</dbReference>
<feature type="region of interest" description="Disordered" evidence="4">
    <location>
        <begin position="398"/>
        <end position="434"/>
    </location>
</feature>
<evidence type="ECO:0000313" key="6">
    <source>
        <dbReference type="Proteomes" id="UP001605036"/>
    </source>
</evidence>
<dbReference type="InterPro" id="IPR027038">
    <property type="entry name" value="RanGap"/>
</dbReference>
<dbReference type="PANTHER" id="PTHR24113">
    <property type="entry name" value="RAN GTPASE-ACTIVATING PROTEIN 1"/>
    <property type="match status" value="1"/>
</dbReference>
<feature type="region of interest" description="Disordered" evidence="4">
    <location>
        <begin position="619"/>
        <end position="648"/>
    </location>
</feature>
<feature type="compositionally biased region" description="Polar residues" evidence="4">
    <location>
        <begin position="425"/>
        <end position="434"/>
    </location>
</feature>